<reference evidence="2" key="1">
    <citation type="submission" date="2020-10" db="EMBL/GenBank/DDBJ databases">
        <authorList>
            <person name="Castelo-Branco R."/>
            <person name="Eusebio N."/>
            <person name="Adriana R."/>
            <person name="Vieira A."/>
            <person name="Brugerolle De Fraissinette N."/>
            <person name="Rezende De Castro R."/>
            <person name="Schneider M.P."/>
            <person name="Vasconcelos V."/>
            <person name="Leao P.N."/>
        </authorList>
    </citation>
    <scope>NUCLEOTIDE SEQUENCE</scope>
    <source>
        <strain evidence="2">LEGE 11480</strain>
    </source>
</reference>
<keyword evidence="3" id="KW-1185">Reference proteome</keyword>
<organism evidence="2 3">
    <name type="scientific">Romeriopsis navalis LEGE 11480</name>
    <dbReference type="NCBI Taxonomy" id="2777977"/>
    <lineage>
        <taxon>Bacteria</taxon>
        <taxon>Bacillati</taxon>
        <taxon>Cyanobacteriota</taxon>
        <taxon>Cyanophyceae</taxon>
        <taxon>Leptolyngbyales</taxon>
        <taxon>Leptolyngbyaceae</taxon>
        <taxon>Romeriopsis</taxon>
        <taxon>Romeriopsis navalis</taxon>
    </lineage>
</organism>
<dbReference type="AlphaFoldDB" id="A0A928Z6R3"/>
<keyword evidence="1" id="KW-0472">Membrane</keyword>
<evidence type="ECO:0000256" key="1">
    <source>
        <dbReference type="SAM" id="Phobius"/>
    </source>
</evidence>
<dbReference type="Proteomes" id="UP000625316">
    <property type="component" value="Unassembled WGS sequence"/>
</dbReference>
<dbReference type="EMBL" id="JADEXQ010000133">
    <property type="protein sequence ID" value="MBE9032898.1"/>
    <property type="molecule type" value="Genomic_DNA"/>
</dbReference>
<feature type="transmembrane region" description="Helical" evidence="1">
    <location>
        <begin position="29"/>
        <end position="53"/>
    </location>
</feature>
<evidence type="ECO:0000313" key="3">
    <source>
        <dbReference type="Proteomes" id="UP000625316"/>
    </source>
</evidence>
<gene>
    <name evidence="2" type="ORF">IQ266_24485</name>
</gene>
<dbReference type="RefSeq" id="WP_264327715.1">
    <property type="nucleotide sequence ID" value="NZ_JADEXQ010000133.1"/>
</dbReference>
<keyword evidence="1" id="KW-1133">Transmembrane helix</keyword>
<keyword evidence="1" id="KW-0812">Transmembrane</keyword>
<comment type="caution">
    <text evidence="2">The sequence shown here is derived from an EMBL/GenBank/DDBJ whole genome shotgun (WGS) entry which is preliminary data.</text>
</comment>
<sequence>MIMLKQQLLATAHESSHGSLFGVGDGTVVMWPLVWVILAIGLMAIVGLIWAGASGQFKGMQKIAERHLELED</sequence>
<proteinExistence type="predicted"/>
<protein>
    <submittedName>
        <fullName evidence="2">Uncharacterized protein</fullName>
    </submittedName>
</protein>
<accession>A0A928Z6R3</accession>
<name>A0A928Z6R3_9CYAN</name>
<evidence type="ECO:0000313" key="2">
    <source>
        <dbReference type="EMBL" id="MBE9032898.1"/>
    </source>
</evidence>